<proteinExistence type="predicted"/>
<protein>
    <submittedName>
        <fullName evidence="2">Putative secreted protein</fullName>
    </submittedName>
</protein>
<feature type="region of interest" description="Disordered" evidence="1">
    <location>
        <begin position="48"/>
        <end position="71"/>
    </location>
</feature>
<dbReference type="EMBL" id="GIFC01003706">
    <property type="protein sequence ID" value="MXU85789.1"/>
    <property type="molecule type" value="Transcribed_RNA"/>
</dbReference>
<evidence type="ECO:0000256" key="1">
    <source>
        <dbReference type="SAM" id="MobiDB-lite"/>
    </source>
</evidence>
<sequence length="87" mass="9713">MASPVCWMRAAPSSAALCVGVFEDAASFSMAFSLVMLRCVAMPAATTRFKKESRHKKEKKQKNSETLGTFSRSFSRSQSVYIVRKKQ</sequence>
<reference evidence="2" key="1">
    <citation type="submission" date="2019-12" db="EMBL/GenBank/DDBJ databases">
        <title>An insight into the sialome of adult female Ixodes ricinus ticks feeding for 6 days.</title>
        <authorList>
            <person name="Perner J."/>
            <person name="Ribeiro J.M.C."/>
        </authorList>
    </citation>
    <scope>NUCLEOTIDE SEQUENCE</scope>
    <source>
        <strain evidence="2">Semi-engorged</strain>
        <tissue evidence="2">Salivary glands</tissue>
    </source>
</reference>
<dbReference type="AlphaFoldDB" id="A0A6B0TZX7"/>
<accession>A0A6B0TZX7</accession>
<organism evidence="2">
    <name type="scientific">Ixodes ricinus</name>
    <name type="common">Common tick</name>
    <name type="synonym">Acarus ricinus</name>
    <dbReference type="NCBI Taxonomy" id="34613"/>
    <lineage>
        <taxon>Eukaryota</taxon>
        <taxon>Metazoa</taxon>
        <taxon>Ecdysozoa</taxon>
        <taxon>Arthropoda</taxon>
        <taxon>Chelicerata</taxon>
        <taxon>Arachnida</taxon>
        <taxon>Acari</taxon>
        <taxon>Parasitiformes</taxon>
        <taxon>Ixodida</taxon>
        <taxon>Ixodoidea</taxon>
        <taxon>Ixodidae</taxon>
        <taxon>Ixodinae</taxon>
        <taxon>Ixodes</taxon>
    </lineage>
</organism>
<evidence type="ECO:0000313" key="2">
    <source>
        <dbReference type="EMBL" id="MXU85789.1"/>
    </source>
</evidence>
<name>A0A6B0TZX7_IXORI</name>
<feature type="compositionally biased region" description="Basic residues" evidence="1">
    <location>
        <begin position="51"/>
        <end position="60"/>
    </location>
</feature>